<dbReference type="AlphaFoldDB" id="A0A6J4NDV3"/>
<evidence type="ECO:0000256" key="1">
    <source>
        <dbReference type="SAM" id="MobiDB-lite"/>
    </source>
</evidence>
<feature type="compositionally biased region" description="Basic residues" evidence="1">
    <location>
        <begin position="25"/>
        <end position="37"/>
    </location>
</feature>
<accession>A0A6J4NDV3</accession>
<name>A0A6J4NDV3_9CYAN</name>
<evidence type="ECO:0000313" key="2">
    <source>
        <dbReference type="EMBL" id="CAA9385071.1"/>
    </source>
</evidence>
<dbReference type="EMBL" id="CADCTY010001761">
    <property type="protein sequence ID" value="CAA9385071.1"/>
    <property type="molecule type" value="Genomic_DNA"/>
</dbReference>
<sequence length="37" mass="4293">MPPTAERLTPSLPESTTPEPMLLQRSRRSKCCQRAWH</sequence>
<proteinExistence type="predicted"/>
<feature type="compositionally biased region" description="Low complexity" evidence="1">
    <location>
        <begin position="8"/>
        <end position="20"/>
    </location>
</feature>
<feature type="region of interest" description="Disordered" evidence="1">
    <location>
        <begin position="1"/>
        <end position="37"/>
    </location>
</feature>
<gene>
    <name evidence="2" type="ORF">AVDCRST_MAG94-5094</name>
</gene>
<organism evidence="2">
    <name type="scientific">uncultured Leptolyngbya sp</name>
    <dbReference type="NCBI Taxonomy" id="332963"/>
    <lineage>
        <taxon>Bacteria</taxon>
        <taxon>Bacillati</taxon>
        <taxon>Cyanobacteriota</taxon>
        <taxon>Cyanophyceae</taxon>
        <taxon>Leptolyngbyales</taxon>
        <taxon>Leptolyngbyaceae</taxon>
        <taxon>Leptolyngbya group</taxon>
        <taxon>Leptolyngbya</taxon>
        <taxon>environmental samples</taxon>
    </lineage>
</organism>
<reference evidence="2" key="1">
    <citation type="submission" date="2020-02" db="EMBL/GenBank/DDBJ databases">
        <authorList>
            <person name="Meier V. D."/>
        </authorList>
    </citation>
    <scope>NUCLEOTIDE SEQUENCE</scope>
    <source>
        <strain evidence="2">AVDCRST_MAG94</strain>
    </source>
</reference>
<protein>
    <submittedName>
        <fullName evidence="2">Uncharacterized protein</fullName>
    </submittedName>
</protein>